<proteinExistence type="inferred from homology"/>
<dbReference type="PANTHER" id="PTHR45875">
    <property type="entry name" value="METHYLTRANSFERASE N6AMT1"/>
    <property type="match status" value="1"/>
</dbReference>
<dbReference type="EMBL" id="KB741266">
    <property type="protein sequence ID" value="ENN71525.1"/>
    <property type="molecule type" value="Genomic_DNA"/>
</dbReference>
<keyword evidence="5" id="KW-0949">S-adenosyl-L-methionine</keyword>
<dbReference type="FunFam" id="3.40.50.150:FF:000077">
    <property type="entry name" value="HemK methyltransferase family member 2"/>
    <property type="match status" value="1"/>
</dbReference>
<evidence type="ECO:0000256" key="6">
    <source>
        <dbReference type="ARBA" id="ARBA00023242"/>
    </source>
</evidence>
<evidence type="ECO:0000256" key="14">
    <source>
        <dbReference type="ARBA" id="ARBA00083337"/>
    </source>
</evidence>
<dbReference type="GO" id="GO:0005634">
    <property type="term" value="C:nucleus"/>
    <property type="evidence" value="ECO:0007669"/>
    <property type="project" value="UniProtKB-SubCell"/>
</dbReference>
<gene>
    <name evidence="19" type="ORF">YQE_11818</name>
</gene>
<feature type="domain" description="Methyltransferase small" evidence="18">
    <location>
        <begin position="160"/>
        <end position="256"/>
    </location>
</feature>
<comment type="catalytic activity">
    <reaction evidence="7">
        <text>L-lysyl-[histone] + S-adenosyl-L-methionine = N(6)-methyl-L-lysyl-[histone] + S-adenosyl-L-homocysteine + H(+)</text>
        <dbReference type="Rhea" id="RHEA:10024"/>
        <dbReference type="Rhea" id="RHEA-COMP:9845"/>
        <dbReference type="Rhea" id="RHEA-COMP:9846"/>
        <dbReference type="ChEBI" id="CHEBI:15378"/>
        <dbReference type="ChEBI" id="CHEBI:29969"/>
        <dbReference type="ChEBI" id="CHEBI:57856"/>
        <dbReference type="ChEBI" id="CHEBI:59789"/>
        <dbReference type="ChEBI" id="CHEBI:61929"/>
    </reaction>
    <physiologicalReaction direction="left-to-right" evidence="7">
        <dbReference type="Rhea" id="RHEA:10025"/>
    </physiologicalReaction>
</comment>
<evidence type="ECO:0000256" key="13">
    <source>
        <dbReference type="ARBA" id="ARBA00080992"/>
    </source>
</evidence>
<evidence type="ECO:0000256" key="17">
    <source>
        <dbReference type="SAM" id="MobiDB-lite"/>
    </source>
</evidence>
<dbReference type="InterPro" id="IPR002052">
    <property type="entry name" value="DNA_methylase_N6_adenine_CS"/>
</dbReference>
<evidence type="ECO:0000256" key="4">
    <source>
        <dbReference type="ARBA" id="ARBA00022679"/>
    </source>
</evidence>
<comment type="catalytic activity">
    <reaction evidence="8">
        <text>methylarsonous acid + S-adenosyl-L-methionine = dimethylarsinate + S-adenosyl-L-homocysteine + 2 H(+)</text>
        <dbReference type="Rhea" id="RHEA:11684"/>
        <dbReference type="ChEBI" id="CHEBI:15378"/>
        <dbReference type="ChEBI" id="CHEBI:16223"/>
        <dbReference type="ChEBI" id="CHEBI:17826"/>
        <dbReference type="ChEBI" id="CHEBI:57856"/>
        <dbReference type="ChEBI" id="CHEBI:59789"/>
    </reaction>
</comment>
<dbReference type="Pfam" id="PF14712">
    <property type="entry name" value="Snapin_Pallidin"/>
    <property type="match status" value="1"/>
</dbReference>
<evidence type="ECO:0000256" key="9">
    <source>
        <dbReference type="ARBA" id="ARBA00053180"/>
    </source>
</evidence>
<dbReference type="Gene3D" id="3.40.50.150">
    <property type="entry name" value="Vaccinia Virus protein VP39"/>
    <property type="match status" value="1"/>
</dbReference>
<protein>
    <recommendedName>
        <fullName evidence="15">Methyltransferase HEMK2</fullName>
    </recommendedName>
    <alternativeName>
        <fullName evidence="14">HemK methyltransferase family member 2</fullName>
    </alternativeName>
    <alternativeName>
        <fullName evidence="12">Lysine N-methyltransferase 9</fullName>
    </alternativeName>
    <alternativeName>
        <fullName evidence="11">Methylarsonite methyltransferase N6AMT1</fullName>
    </alternativeName>
    <alternativeName>
        <fullName evidence="16">Methyltransferase N6AMT1</fullName>
    </alternativeName>
    <alternativeName>
        <fullName evidence="13">Protein N(5)-glutamine methyltransferase</fullName>
    </alternativeName>
</protein>
<evidence type="ECO:0000256" key="11">
    <source>
        <dbReference type="ARBA" id="ARBA00075330"/>
    </source>
</evidence>
<evidence type="ECO:0000256" key="16">
    <source>
        <dbReference type="ARBA" id="ARBA00093667"/>
    </source>
</evidence>
<accession>N6TQM1</accession>
<dbReference type="GO" id="GO:0036009">
    <property type="term" value="F:protein-glutamine N-methyltransferase activity"/>
    <property type="evidence" value="ECO:0007669"/>
    <property type="project" value="UniProtKB-ARBA"/>
</dbReference>
<keyword evidence="4" id="KW-0808">Transferase</keyword>
<dbReference type="GO" id="GO:0035657">
    <property type="term" value="C:eRF1 methyltransferase complex"/>
    <property type="evidence" value="ECO:0007669"/>
    <property type="project" value="TreeGrafter"/>
</dbReference>
<comment type="similarity">
    <text evidence="2">Belongs to the eukaryotic/archaeal PrmC-related family.</text>
</comment>
<dbReference type="InterPro" id="IPR004557">
    <property type="entry name" value="PrmC-related"/>
</dbReference>
<feature type="region of interest" description="Disordered" evidence="17">
    <location>
        <begin position="1"/>
        <end position="21"/>
    </location>
</feature>
<dbReference type="InterPro" id="IPR029063">
    <property type="entry name" value="SAM-dependent_MTases_sf"/>
</dbReference>
<evidence type="ECO:0000256" key="8">
    <source>
        <dbReference type="ARBA" id="ARBA00050903"/>
    </source>
</evidence>
<dbReference type="AlphaFoldDB" id="N6TQM1"/>
<evidence type="ECO:0000256" key="1">
    <source>
        <dbReference type="ARBA" id="ARBA00004123"/>
    </source>
</evidence>
<evidence type="ECO:0000256" key="5">
    <source>
        <dbReference type="ARBA" id="ARBA00022691"/>
    </source>
</evidence>
<dbReference type="GO" id="GO:0032259">
    <property type="term" value="P:methylation"/>
    <property type="evidence" value="ECO:0007669"/>
    <property type="project" value="UniProtKB-KW"/>
</dbReference>
<evidence type="ECO:0000256" key="15">
    <source>
        <dbReference type="ARBA" id="ARBA00093624"/>
    </source>
</evidence>
<reference evidence="19" key="1">
    <citation type="journal article" date="2013" name="Genome Biol.">
        <title>Draft genome of the mountain pine beetle, Dendroctonus ponderosae Hopkins, a major forest pest.</title>
        <authorList>
            <person name="Keeling C.I."/>
            <person name="Yuen M.M."/>
            <person name="Liao N.Y."/>
            <person name="Docking T.R."/>
            <person name="Chan S.K."/>
            <person name="Taylor G.A."/>
            <person name="Palmquist D.L."/>
            <person name="Jackman S.D."/>
            <person name="Nguyen A."/>
            <person name="Li M."/>
            <person name="Henderson H."/>
            <person name="Janes J.K."/>
            <person name="Zhao Y."/>
            <person name="Pandoh P."/>
            <person name="Moore R."/>
            <person name="Sperling F.A."/>
            <person name="Huber D.P."/>
            <person name="Birol I."/>
            <person name="Jones S.J."/>
            <person name="Bohlmann J."/>
        </authorList>
    </citation>
    <scope>NUCLEOTIDE SEQUENCE</scope>
</reference>
<organism evidence="19">
    <name type="scientific">Dendroctonus ponderosae</name>
    <name type="common">Mountain pine beetle</name>
    <dbReference type="NCBI Taxonomy" id="77166"/>
    <lineage>
        <taxon>Eukaryota</taxon>
        <taxon>Metazoa</taxon>
        <taxon>Ecdysozoa</taxon>
        <taxon>Arthropoda</taxon>
        <taxon>Hexapoda</taxon>
        <taxon>Insecta</taxon>
        <taxon>Pterygota</taxon>
        <taxon>Neoptera</taxon>
        <taxon>Endopterygota</taxon>
        <taxon>Coleoptera</taxon>
        <taxon>Polyphaga</taxon>
        <taxon>Cucujiformia</taxon>
        <taxon>Curculionidae</taxon>
        <taxon>Scolytinae</taxon>
        <taxon>Dendroctonus</taxon>
    </lineage>
</organism>
<feature type="non-terminal residue" evidence="19">
    <location>
        <position position="1"/>
    </location>
</feature>
<dbReference type="InterPro" id="IPR028119">
    <property type="entry name" value="Snapin/Pallidin/Snn1"/>
</dbReference>
<dbReference type="PANTHER" id="PTHR45875:SF1">
    <property type="entry name" value="METHYLTRANSFERASE N6AMT1"/>
    <property type="match status" value="1"/>
</dbReference>
<dbReference type="HOGENOM" id="CLU_817020_0_0_1"/>
<dbReference type="SUPFAM" id="SSF53335">
    <property type="entry name" value="S-adenosyl-L-methionine-dependent methyltransferases"/>
    <property type="match status" value="1"/>
</dbReference>
<evidence type="ECO:0000256" key="10">
    <source>
        <dbReference type="ARBA" id="ARBA00062344"/>
    </source>
</evidence>
<evidence type="ECO:0000256" key="12">
    <source>
        <dbReference type="ARBA" id="ARBA00076540"/>
    </source>
</evidence>
<dbReference type="InterPro" id="IPR007848">
    <property type="entry name" value="Small_mtfrase_dom"/>
</dbReference>
<evidence type="ECO:0000256" key="7">
    <source>
        <dbReference type="ARBA" id="ARBA00048619"/>
    </source>
</evidence>
<sequence length="340" mass="37837">MMDVDSESTATSLDENTENFCENPTRDTIAEGLMGLIKPTVDQLDERVRATRVSQLELKQCIDGLAEELKKVSEAQQHTVDLEIYLKKLINAKQRVSVLSNILQSAQDRLNKIHMSIDKDTVKRTVLLSNPLVVTMGLPTPLYDLKDFPDVYEPSEDSHLFLDALEADQESILARSPKLACEIGSGSGILITGLAQLLKNSCAYFSTDINFSACRATAKTALINNSYVESVAMDLLGMFRSPFDVILFNPPYVVTESDEIMGRGLDRAYAGGCGGREIIDKFLATLPSMLSENGVCYLLLLKENNVEDIKEKIRGLGLKGRMVLERKIPGEHLFVFKYFR</sequence>
<comment type="subcellular location">
    <subcellularLocation>
        <location evidence="1">Nucleus</location>
    </subcellularLocation>
</comment>
<evidence type="ECO:0000313" key="19">
    <source>
        <dbReference type="EMBL" id="ENN71525.1"/>
    </source>
</evidence>
<feature type="compositionally biased region" description="Polar residues" evidence="17">
    <location>
        <begin position="7"/>
        <end position="21"/>
    </location>
</feature>
<dbReference type="GO" id="GO:0003676">
    <property type="term" value="F:nucleic acid binding"/>
    <property type="evidence" value="ECO:0007669"/>
    <property type="project" value="InterPro"/>
</dbReference>
<dbReference type="OrthoDB" id="406152at2759"/>
<evidence type="ECO:0000256" key="3">
    <source>
        <dbReference type="ARBA" id="ARBA00022603"/>
    </source>
</evidence>
<name>N6TQM1_DENPD</name>
<comment type="function">
    <text evidence="9">Methyltransferase that can methylate proteins and, to a lower extent, arsenic. Catalytic subunit of a heterodimer with TRMT112, which monomethylates 'Lys-12' of histone H4 (H4K12me1), a modification present at the promoters of numerous genes encoding cell cycle regulators. Catalytic subunit of a heterodimer with TRMT112, which catalyzes N5-methylation of Glu residue of proteins with a Gly-Gln-Xaa-Xaa-Xaa-Arg motif. Methylates ETF1 on 'Gln-185'; ETF1 needs to be complexed to ERF3 in its GTP-bound form to be efficiently methylated. May also play a role in the modulation of arsenic-induced toxicity by mediating the conversion of monomethylarsonous acid (3+) into the less toxic dimethylarsonic acid. It however only plays a limited role in arsenic metabolism compared with AS3MT.</text>
</comment>
<dbReference type="OMA" id="PTICVEL"/>
<dbReference type="InterPro" id="IPR052190">
    <property type="entry name" value="Euk-Arch_PrmC-MTase"/>
</dbReference>
<keyword evidence="6" id="KW-0539">Nucleus</keyword>
<dbReference type="Pfam" id="PF05175">
    <property type="entry name" value="MTS"/>
    <property type="match status" value="1"/>
</dbReference>
<evidence type="ECO:0000259" key="18">
    <source>
        <dbReference type="Pfam" id="PF05175"/>
    </source>
</evidence>
<comment type="subunit">
    <text evidence="10">Heterodimer; heterodimerization with TRMT112 is required for S-adenosyl-L-methionine-binding.</text>
</comment>
<dbReference type="NCBIfam" id="TIGR00537">
    <property type="entry name" value="hemK_rel_arch"/>
    <property type="match status" value="1"/>
</dbReference>
<evidence type="ECO:0000256" key="2">
    <source>
        <dbReference type="ARBA" id="ARBA00006149"/>
    </source>
</evidence>
<keyword evidence="3" id="KW-0489">Methyltransferase</keyword>
<dbReference type="PROSITE" id="PS00092">
    <property type="entry name" value="N6_MTASE"/>
    <property type="match status" value="1"/>
</dbReference>